<feature type="transmembrane region" description="Helical" evidence="6">
    <location>
        <begin position="305"/>
        <end position="325"/>
    </location>
</feature>
<name>A0AAD9HHL1_9PEZI</name>
<proteinExistence type="inferred from homology"/>
<comment type="subcellular location">
    <subcellularLocation>
        <location evidence="1">Membrane</location>
        <topology evidence="1">Multi-pass membrane protein</topology>
    </subcellularLocation>
</comment>
<evidence type="ECO:0000313" key="9">
    <source>
        <dbReference type="Proteomes" id="UP001232148"/>
    </source>
</evidence>
<dbReference type="PANTHER" id="PTHR22950">
    <property type="entry name" value="AMINO ACID TRANSPORTER"/>
    <property type="match status" value="1"/>
</dbReference>
<evidence type="ECO:0000259" key="7">
    <source>
        <dbReference type="Pfam" id="PF01490"/>
    </source>
</evidence>
<feature type="transmembrane region" description="Helical" evidence="6">
    <location>
        <begin position="121"/>
        <end position="144"/>
    </location>
</feature>
<protein>
    <submittedName>
        <fullName evidence="8">Transmembrane amino acid transporter</fullName>
    </submittedName>
</protein>
<dbReference type="GO" id="GO:0016020">
    <property type="term" value="C:membrane"/>
    <property type="evidence" value="ECO:0007669"/>
    <property type="project" value="UniProtKB-SubCell"/>
</dbReference>
<dbReference type="InterPro" id="IPR013057">
    <property type="entry name" value="AA_transpt_TM"/>
</dbReference>
<dbReference type="Pfam" id="PF01490">
    <property type="entry name" value="Aa_trans"/>
    <property type="match status" value="1"/>
</dbReference>
<feature type="transmembrane region" description="Helical" evidence="6">
    <location>
        <begin position="345"/>
        <end position="365"/>
    </location>
</feature>
<organism evidence="8 9">
    <name type="scientific">Colletotrichum zoysiae</name>
    <dbReference type="NCBI Taxonomy" id="1216348"/>
    <lineage>
        <taxon>Eukaryota</taxon>
        <taxon>Fungi</taxon>
        <taxon>Dikarya</taxon>
        <taxon>Ascomycota</taxon>
        <taxon>Pezizomycotina</taxon>
        <taxon>Sordariomycetes</taxon>
        <taxon>Hypocreomycetidae</taxon>
        <taxon>Glomerellales</taxon>
        <taxon>Glomerellaceae</taxon>
        <taxon>Colletotrichum</taxon>
        <taxon>Colletotrichum graminicola species complex</taxon>
    </lineage>
</organism>
<feature type="transmembrane region" description="Helical" evidence="6">
    <location>
        <begin position="230"/>
        <end position="251"/>
    </location>
</feature>
<keyword evidence="5 6" id="KW-0472">Membrane</keyword>
<keyword evidence="3 6" id="KW-0812">Transmembrane</keyword>
<feature type="transmembrane region" description="Helical" evidence="6">
    <location>
        <begin position="150"/>
        <end position="169"/>
    </location>
</feature>
<feature type="transmembrane region" description="Helical" evidence="6">
    <location>
        <begin position="73"/>
        <end position="93"/>
    </location>
</feature>
<feature type="transmembrane region" description="Helical" evidence="6">
    <location>
        <begin position="371"/>
        <end position="391"/>
    </location>
</feature>
<feature type="transmembrane region" description="Helical" evidence="6">
    <location>
        <begin position="181"/>
        <end position="202"/>
    </location>
</feature>
<evidence type="ECO:0000313" key="8">
    <source>
        <dbReference type="EMBL" id="KAK2029003.1"/>
    </source>
</evidence>
<dbReference type="PANTHER" id="PTHR22950:SF683">
    <property type="entry name" value="AMINO ACID TRANSPORTER (EUROFUNG)"/>
    <property type="match status" value="1"/>
</dbReference>
<dbReference type="AlphaFoldDB" id="A0AAD9HHL1"/>
<accession>A0AAD9HHL1</accession>
<dbReference type="FunFam" id="1.20.1740.10:FF:000039">
    <property type="entry name" value="Neutral amino acid transporter (Eurofung)"/>
    <property type="match status" value="1"/>
</dbReference>
<evidence type="ECO:0000256" key="3">
    <source>
        <dbReference type="ARBA" id="ARBA00022692"/>
    </source>
</evidence>
<feature type="transmembrane region" description="Helical" evidence="6">
    <location>
        <begin position="42"/>
        <end position="67"/>
    </location>
</feature>
<comment type="caution">
    <text evidence="8">The sequence shown here is derived from an EMBL/GenBank/DDBJ whole genome shotgun (WGS) entry which is preliminary data.</text>
</comment>
<gene>
    <name evidence="8" type="ORF">LX32DRAFT_682814</name>
</gene>
<dbReference type="GO" id="GO:0015179">
    <property type="term" value="F:L-amino acid transmembrane transporter activity"/>
    <property type="evidence" value="ECO:0007669"/>
    <property type="project" value="TreeGrafter"/>
</dbReference>
<reference evidence="8" key="1">
    <citation type="submission" date="2021-06" db="EMBL/GenBank/DDBJ databases">
        <title>Comparative genomics, transcriptomics and evolutionary studies reveal genomic signatures of adaptation to plant cell wall in hemibiotrophic fungi.</title>
        <authorList>
            <consortium name="DOE Joint Genome Institute"/>
            <person name="Baroncelli R."/>
            <person name="Diaz J.F."/>
            <person name="Benocci T."/>
            <person name="Peng M."/>
            <person name="Battaglia E."/>
            <person name="Haridas S."/>
            <person name="Andreopoulos W."/>
            <person name="Labutti K."/>
            <person name="Pangilinan J."/>
            <person name="Floch G.L."/>
            <person name="Makela M.R."/>
            <person name="Henrissat B."/>
            <person name="Grigoriev I.V."/>
            <person name="Crouch J.A."/>
            <person name="De Vries R.P."/>
            <person name="Sukno S.A."/>
            <person name="Thon M.R."/>
        </authorList>
    </citation>
    <scope>NUCLEOTIDE SEQUENCE</scope>
    <source>
        <strain evidence="8">MAFF235873</strain>
    </source>
</reference>
<evidence type="ECO:0000256" key="6">
    <source>
        <dbReference type="SAM" id="Phobius"/>
    </source>
</evidence>
<keyword evidence="9" id="KW-1185">Reference proteome</keyword>
<dbReference type="EMBL" id="MU842870">
    <property type="protein sequence ID" value="KAK2029003.1"/>
    <property type="molecule type" value="Genomic_DNA"/>
</dbReference>
<evidence type="ECO:0000256" key="4">
    <source>
        <dbReference type="ARBA" id="ARBA00022989"/>
    </source>
</evidence>
<sequence>MNEKKEGSYGEGDASSNSLDNAIAHDAVFGDITSEGPNYRSVGWLGTSVLMMKTQIGLGVLSIPSIFDTLGMVPGVVLLCVIGGITTWSDFVVGTFKLRHPQVYGIDDAGELMFGRLGREVLGAAFCLLFTFTSGSAMLSISIALNALSTHATCTAVFVAVAAVVGFGLSSLRTLGRISGLAWVGITSIVVAVLTVTIAVSLQDRPAAAPRDAVWESDFKVVNTPTFTQAVGAISSLVFSYAGTPAFFSIAAEMREPRHYTRALVLCQSVVTVVYVAVGVVVYYYCGSYVSSPALGSAGPAVKKVAYGLALPGLIVSAAVMLHLASKQIFVRVLRGSKHLAANTFVHWSTWLGCTFTVTLVAYLIASGIPVFNSLISLIGALLGTMISFQPMGCMWLYDNWGRGRQAPTTRWYLMVAWSCFVVASGTFLTIAGTYSAIVGIIDDYSRSEGSAAWSCADNSNSS</sequence>
<evidence type="ECO:0000256" key="2">
    <source>
        <dbReference type="ARBA" id="ARBA00008066"/>
    </source>
</evidence>
<feature type="transmembrane region" description="Helical" evidence="6">
    <location>
        <begin position="263"/>
        <end position="285"/>
    </location>
</feature>
<evidence type="ECO:0000256" key="5">
    <source>
        <dbReference type="ARBA" id="ARBA00023136"/>
    </source>
</evidence>
<feature type="domain" description="Amino acid transporter transmembrane" evidence="7">
    <location>
        <begin position="43"/>
        <end position="435"/>
    </location>
</feature>
<evidence type="ECO:0000256" key="1">
    <source>
        <dbReference type="ARBA" id="ARBA00004141"/>
    </source>
</evidence>
<dbReference type="Gene3D" id="1.20.1740.10">
    <property type="entry name" value="Amino acid/polyamine transporter I"/>
    <property type="match status" value="1"/>
</dbReference>
<feature type="transmembrane region" description="Helical" evidence="6">
    <location>
        <begin position="412"/>
        <end position="438"/>
    </location>
</feature>
<keyword evidence="4 6" id="KW-1133">Transmembrane helix</keyword>
<comment type="similarity">
    <text evidence="2">Belongs to the amino acid/polyamine transporter 2 family.</text>
</comment>
<dbReference type="Proteomes" id="UP001232148">
    <property type="component" value="Unassembled WGS sequence"/>
</dbReference>